<name>A0A916ZI22_9SPHN</name>
<feature type="signal peptide" evidence="1">
    <location>
        <begin position="1"/>
        <end position="24"/>
    </location>
</feature>
<organism evidence="3 4">
    <name type="scientific">Sandarakinorhabdus glacialis</name>
    <dbReference type="NCBI Taxonomy" id="1614636"/>
    <lineage>
        <taxon>Bacteria</taxon>
        <taxon>Pseudomonadati</taxon>
        <taxon>Pseudomonadota</taxon>
        <taxon>Alphaproteobacteria</taxon>
        <taxon>Sphingomonadales</taxon>
        <taxon>Sphingosinicellaceae</taxon>
        <taxon>Sandarakinorhabdus</taxon>
    </lineage>
</organism>
<evidence type="ECO:0000313" key="4">
    <source>
        <dbReference type="Proteomes" id="UP000635071"/>
    </source>
</evidence>
<reference evidence="3" key="2">
    <citation type="submission" date="2020-09" db="EMBL/GenBank/DDBJ databases">
        <authorList>
            <person name="Sun Q."/>
            <person name="Zhou Y."/>
        </authorList>
    </citation>
    <scope>NUCLEOTIDE SEQUENCE</scope>
    <source>
        <strain evidence="3">CGMCC 1.15519</strain>
    </source>
</reference>
<dbReference type="Proteomes" id="UP000635071">
    <property type="component" value="Unassembled WGS sequence"/>
</dbReference>
<dbReference type="AlphaFoldDB" id="A0A916ZI22"/>
<dbReference type="PANTHER" id="PTHR37957">
    <property type="entry name" value="BLR7070 PROTEIN"/>
    <property type="match status" value="1"/>
</dbReference>
<feature type="chain" id="PRO_5037298259" description="Phytase-like domain-containing protein" evidence="1">
    <location>
        <begin position="25"/>
        <end position="669"/>
    </location>
</feature>
<keyword evidence="1" id="KW-0732">Signal</keyword>
<sequence>MSTSNIRSLSAAILLAGVAVPAVAQSIVVPTANIITTAGSSSAVLGGQTFVNKGLVGVGRLSASTRDFAGETLGSFSAMALDLSAWRRNPDGSYSGIMTTLPDRGPNDVGPFVGSTDYRNRVHVSALAFTPYAGAAALPQSIASQNQLAITPTGGFFLTDASGKPMTGKDPGANVLTSGGIVYPSPANGEGAGRISLDAEGIAYQRDGSFWISDEYAAGLYHFSNAGKLIGAIQTVPALLPRTAGAINFNSVSPPVTGRRNNQGLEAIAVTPNDQRLVTILQSATVQDTNGANQQTRNNTRLLVYDITGAAAPTNPVGHYVLQLPIFALNGDGVINRTAAQSEMLALNDSQFLVLARDGIGRGSGASVTNTPIFKSVLLVDTTGATNLAGTAFETGTAPVAVNGTLSAAIKPVQQVELVNMLNTVQLGRFGMNLNTAPSNATSLSEKWEAMGLVPVLEDAAPQDFFLLVGNDNDFQAQNGFINGQPFNAGLTGAGGTGNNDSVVLVYRLTLPTYVDPLALESMQNGAPITLGTVRSTAAAVGSITAPLMDRLSSLRRITEPQGYGNGISLWIDTGWQQNSIVRSDGLQLARPEGLRVAGGADYGFGPARLGVSVAYQQAADAVWEARYDAASTKVGVYGGVALANGLYGQASGGRSIDLKFDQISRPGA</sequence>
<comment type="caution">
    <text evidence="3">The sequence shown here is derived from an EMBL/GenBank/DDBJ whole genome shotgun (WGS) entry which is preliminary data.</text>
</comment>
<feature type="domain" description="Phytase-like" evidence="2">
    <location>
        <begin position="146"/>
        <end position="475"/>
    </location>
</feature>
<proteinExistence type="predicted"/>
<accession>A0A916ZI22</accession>
<dbReference type="RefSeq" id="WP_188761021.1">
    <property type="nucleotide sequence ID" value="NZ_BMJM01000001.1"/>
</dbReference>
<gene>
    <name evidence="3" type="ORF">GCM10011529_01570</name>
</gene>
<dbReference type="EMBL" id="BMJM01000001">
    <property type="protein sequence ID" value="GGD99138.1"/>
    <property type="molecule type" value="Genomic_DNA"/>
</dbReference>
<evidence type="ECO:0000259" key="2">
    <source>
        <dbReference type="Pfam" id="PF13449"/>
    </source>
</evidence>
<dbReference type="InterPro" id="IPR027372">
    <property type="entry name" value="Phytase-like_dom"/>
</dbReference>
<evidence type="ECO:0000256" key="1">
    <source>
        <dbReference type="SAM" id="SignalP"/>
    </source>
</evidence>
<dbReference type="PANTHER" id="PTHR37957:SF1">
    <property type="entry name" value="PHYTASE-LIKE DOMAIN-CONTAINING PROTEIN"/>
    <property type="match status" value="1"/>
</dbReference>
<evidence type="ECO:0000313" key="3">
    <source>
        <dbReference type="EMBL" id="GGD99138.1"/>
    </source>
</evidence>
<keyword evidence="4" id="KW-1185">Reference proteome</keyword>
<protein>
    <recommendedName>
        <fullName evidence="2">Phytase-like domain-containing protein</fullName>
    </recommendedName>
</protein>
<dbReference type="Pfam" id="PF13449">
    <property type="entry name" value="Phytase-like"/>
    <property type="match status" value="1"/>
</dbReference>
<reference evidence="3" key="1">
    <citation type="journal article" date="2014" name="Int. J. Syst. Evol. Microbiol.">
        <title>Complete genome sequence of Corynebacterium casei LMG S-19264T (=DSM 44701T), isolated from a smear-ripened cheese.</title>
        <authorList>
            <consortium name="US DOE Joint Genome Institute (JGI-PGF)"/>
            <person name="Walter F."/>
            <person name="Albersmeier A."/>
            <person name="Kalinowski J."/>
            <person name="Ruckert C."/>
        </authorList>
    </citation>
    <scope>NUCLEOTIDE SEQUENCE</scope>
    <source>
        <strain evidence="3">CGMCC 1.15519</strain>
    </source>
</reference>